<organism evidence="2 3">
    <name type="scientific">Endozoicomonas elysicola</name>
    <dbReference type="NCBI Taxonomy" id="305900"/>
    <lineage>
        <taxon>Bacteria</taxon>
        <taxon>Pseudomonadati</taxon>
        <taxon>Pseudomonadota</taxon>
        <taxon>Gammaproteobacteria</taxon>
        <taxon>Oceanospirillales</taxon>
        <taxon>Endozoicomonadaceae</taxon>
        <taxon>Endozoicomonas</taxon>
    </lineage>
</organism>
<evidence type="ECO:0000313" key="3">
    <source>
        <dbReference type="Proteomes" id="UP000027997"/>
    </source>
</evidence>
<evidence type="ECO:0008006" key="4">
    <source>
        <dbReference type="Google" id="ProtNLM"/>
    </source>
</evidence>
<accession>A0A081K6N6</accession>
<dbReference type="eggNOG" id="ENOG5033GKT">
    <property type="taxonomic scope" value="Bacteria"/>
</dbReference>
<proteinExistence type="predicted"/>
<evidence type="ECO:0000256" key="1">
    <source>
        <dbReference type="SAM" id="SignalP"/>
    </source>
</evidence>
<keyword evidence="3" id="KW-1185">Reference proteome</keyword>
<reference evidence="2 3" key="1">
    <citation type="submission" date="2014-06" db="EMBL/GenBank/DDBJ databases">
        <title>Whole Genome Sequences of Three Symbiotic Endozoicomonas Bacteria.</title>
        <authorList>
            <person name="Neave M.J."/>
            <person name="Apprill A."/>
            <person name="Voolstra C.R."/>
        </authorList>
    </citation>
    <scope>NUCLEOTIDE SEQUENCE [LARGE SCALE GENOMIC DNA]</scope>
    <source>
        <strain evidence="2 3">DSM 22380</strain>
    </source>
</reference>
<dbReference type="EMBL" id="JOJP01000001">
    <property type="protein sequence ID" value="KEI69812.1"/>
    <property type="molecule type" value="Genomic_DNA"/>
</dbReference>
<dbReference type="AlphaFoldDB" id="A0A081K6N6"/>
<dbReference type="RefSeq" id="WP_020584712.1">
    <property type="nucleotide sequence ID" value="NZ_JOJP01000001.1"/>
</dbReference>
<feature type="chain" id="PRO_5001758760" description="Outer membrane protein beta-barrel domain-containing protein" evidence="1">
    <location>
        <begin position="25"/>
        <end position="253"/>
    </location>
</feature>
<keyword evidence="1" id="KW-0732">Signal</keyword>
<evidence type="ECO:0000313" key="2">
    <source>
        <dbReference type="EMBL" id="KEI69812.1"/>
    </source>
</evidence>
<sequence length="253" mass="27369">MNLKKATVVVIALYVLVSCSLLHADQQPSPDPADLTSAQSFIWAQGGMSSSKAEDNRTSMGVGKLTGGISGAFNESSQYLGLLEQGFNNDGTADTRGRLFTVFDTGSHLVSNIGVSVDYIRNAKSKDTTTAFGIIGKVETPVDWMTVFPNLALVESKIKGEGQVLKSKGYQFNLFNSFYIGDSGLYSMVSPQYTKLKDLSTTKLEISFGGPLTDSGKTWWDIKAGYTKLKGKKLLRGARAEEADVMVGVSHYF</sequence>
<gene>
    <name evidence="2" type="ORF">GV64_02805</name>
</gene>
<feature type="signal peptide" evidence="1">
    <location>
        <begin position="1"/>
        <end position="24"/>
    </location>
</feature>
<dbReference type="PROSITE" id="PS51257">
    <property type="entry name" value="PROKAR_LIPOPROTEIN"/>
    <property type="match status" value="1"/>
</dbReference>
<dbReference type="Proteomes" id="UP000027997">
    <property type="component" value="Unassembled WGS sequence"/>
</dbReference>
<name>A0A081K6N6_9GAMM</name>
<protein>
    <recommendedName>
        <fullName evidence="4">Outer membrane protein beta-barrel domain-containing protein</fullName>
    </recommendedName>
</protein>
<comment type="caution">
    <text evidence="2">The sequence shown here is derived from an EMBL/GenBank/DDBJ whole genome shotgun (WGS) entry which is preliminary data.</text>
</comment>